<dbReference type="EMBL" id="VUNF01000008">
    <property type="protein sequence ID" value="MST77282.1"/>
    <property type="molecule type" value="Genomic_DNA"/>
</dbReference>
<evidence type="ECO:0000313" key="1">
    <source>
        <dbReference type="EMBL" id="MST77282.1"/>
    </source>
</evidence>
<dbReference type="Proteomes" id="UP000261187">
    <property type="component" value="Unassembled WGS sequence"/>
</dbReference>
<dbReference type="AlphaFoldDB" id="A0A3E4SJQ8"/>
<evidence type="ECO:0000313" key="3">
    <source>
        <dbReference type="Proteomes" id="UP000261187"/>
    </source>
</evidence>
<protein>
    <submittedName>
        <fullName evidence="1">Uncharacterized protein</fullName>
    </submittedName>
</protein>
<dbReference type="EMBL" id="QSSA01000008">
    <property type="protein sequence ID" value="RGL62373.1"/>
    <property type="molecule type" value="Genomic_DNA"/>
</dbReference>
<accession>A0A3E4SJQ8</accession>
<reference evidence="2 3" key="1">
    <citation type="submission" date="2018-08" db="EMBL/GenBank/DDBJ databases">
        <title>A genome reference for cultivated species of the human gut microbiota.</title>
        <authorList>
            <person name="Zou Y."/>
            <person name="Xue W."/>
            <person name="Luo G."/>
        </authorList>
    </citation>
    <scope>NUCLEOTIDE SEQUENCE [LARGE SCALE GENOMIC DNA]</scope>
    <source>
        <strain evidence="2 3">TF06-40</strain>
    </source>
</reference>
<name>A0A3E4SJQ8_9BACT</name>
<sequence length="94" mass="11170">MERLLISQLLKWKDSHGRKPLILEGARQVGSHQSLAIREKQQFKNHQHPPLYALCSRQRIKGRKLVFQRKRQFLTKLPLSLVFHKQKCIKTAYL</sequence>
<comment type="caution">
    <text evidence="1">The sequence shown here is derived from an EMBL/GenBank/DDBJ whole genome shotgun (WGS) entry which is preliminary data.</text>
</comment>
<proteinExistence type="predicted"/>
<gene>
    <name evidence="2" type="ORF">DXC61_04895</name>
    <name evidence="1" type="ORF">FYJ72_06225</name>
</gene>
<evidence type="ECO:0000313" key="2">
    <source>
        <dbReference type="EMBL" id="RGL62373.1"/>
    </source>
</evidence>
<reference evidence="1 4" key="2">
    <citation type="submission" date="2019-08" db="EMBL/GenBank/DDBJ databases">
        <title>In-depth cultivation of the pig gut microbiome towards novel bacterial diversity and tailored functional studies.</title>
        <authorList>
            <person name="Wylensek D."/>
            <person name="Hitch T.C.A."/>
            <person name="Clavel T."/>
        </authorList>
    </citation>
    <scope>NUCLEOTIDE SEQUENCE [LARGE SCALE GENOMIC DNA]</scope>
    <source>
        <strain evidence="1 4">LKV-178-WT-2C</strain>
    </source>
</reference>
<dbReference type="Proteomes" id="UP000450161">
    <property type="component" value="Unassembled WGS sequence"/>
</dbReference>
<organism evidence="1 4">
    <name type="scientific">Segatella copri</name>
    <dbReference type="NCBI Taxonomy" id="165179"/>
    <lineage>
        <taxon>Bacteria</taxon>
        <taxon>Pseudomonadati</taxon>
        <taxon>Bacteroidota</taxon>
        <taxon>Bacteroidia</taxon>
        <taxon>Bacteroidales</taxon>
        <taxon>Prevotellaceae</taxon>
        <taxon>Segatella</taxon>
    </lineage>
</organism>
<evidence type="ECO:0000313" key="4">
    <source>
        <dbReference type="Proteomes" id="UP000450161"/>
    </source>
</evidence>